<dbReference type="GO" id="GO:0009252">
    <property type="term" value="P:peptidoglycan biosynthetic process"/>
    <property type="evidence" value="ECO:0007669"/>
    <property type="project" value="UniProtKB-UniRule"/>
</dbReference>
<evidence type="ECO:0000313" key="11">
    <source>
        <dbReference type="EMBL" id="ABM62857.1"/>
    </source>
</evidence>
<dbReference type="InterPro" id="IPR005762">
    <property type="entry name" value="MurD"/>
</dbReference>
<evidence type="ECO:0000256" key="4">
    <source>
        <dbReference type="ARBA" id="ARBA00022598"/>
    </source>
</evidence>
<keyword evidence="5 7" id="KW-0547">Nucleotide-binding</keyword>
<dbReference type="PROSITE" id="PS51257">
    <property type="entry name" value="PROKAR_LIPOPROTEIN"/>
    <property type="match status" value="1"/>
</dbReference>
<keyword evidence="7 8" id="KW-0132">Cell division</keyword>
<dbReference type="GO" id="GO:0005524">
    <property type="term" value="F:ATP binding"/>
    <property type="evidence" value="ECO:0007669"/>
    <property type="project" value="UniProtKB-UniRule"/>
</dbReference>
<keyword evidence="4 7" id="KW-0436">Ligase</keyword>
<comment type="catalytic activity">
    <reaction evidence="7 8">
        <text>UDP-N-acetyl-alpha-D-muramoyl-L-alanine + D-glutamate + ATP = UDP-N-acetyl-alpha-D-muramoyl-L-alanyl-D-glutamate + ADP + phosphate + H(+)</text>
        <dbReference type="Rhea" id="RHEA:16429"/>
        <dbReference type="ChEBI" id="CHEBI:15378"/>
        <dbReference type="ChEBI" id="CHEBI:29986"/>
        <dbReference type="ChEBI" id="CHEBI:30616"/>
        <dbReference type="ChEBI" id="CHEBI:43474"/>
        <dbReference type="ChEBI" id="CHEBI:83898"/>
        <dbReference type="ChEBI" id="CHEBI:83900"/>
        <dbReference type="ChEBI" id="CHEBI:456216"/>
        <dbReference type="EC" id="6.3.2.9"/>
    </reaction>
</comment>
<evidence type="ECO:0000256" key="8">
    <source>
        <dbReference type="RuleBase" id="RU003664"/>
    </source>
</evidence>
<dbReference type="PANTHER" id="PTHR43692">
    <property type="entry name" value="UDP-N-ACETYLMURAMOYLALANINE--D-GLUTAMATE LIGASE"/>
    <property type="match status" value="1"/>
</dbReference>
<organism evidence="11 12">
    <name type="scientific">Halorhodospira halophila (strain DSM 244 / SL1)</name>
    <name type="common">Ectothiorhodospira halophila (strain DSM 244 / SL1)</name>
    <dbReference type="NCBI Taxonomy" id="349124"/>
    <lineage>
        <taxon>Bacteria</taxon>
        <taxon>Pseudomonadati</taxon>
        <taxon>Pseudomonadota</taxon>
        <taxon>Gammaproteobacteria</taxon>
        <taxon>Chromatiales</taxon>
        <taxon>Ectothiorhodospiraceae</taxon>
        <taxon>Halorhodospira</taxon>
    </lineage>
</organism>
<dbReference type="HOGENOM" id="CLU_032540_1_0_6"/>
<dbReference type="SUPFAM" id="SSF53623">
    <property type="entry name" value="MurD-like peptide ligases, catalytic domain"/>
    <property type="match status" value="1"/>
</dbReference>
<evidence type="ECO:0000313" key="12">
    <source>
        <dbReference type="Proteomes" id="UP000000647"/>
    </source>
</evidence>
<dbReference type="SUPFAM" id="SSF51984">
    <property type="entry name" value="MurCD N-terminal domain"/>
    <property type="match status" value="1"/>
</dbReference>
<proteinExistence type="inferred from homology"/>
<keyword evidence="7 8" id="KW-0961">Cell wall biogenesis/degradation</keyword>
<dbReference type="eggNOG" id="COG0771">
    <property type="taxonomic scope" value="Bacteria"/>
</dbReference>
<dbReference type="GO" id="GO:0051301">
    <property type="term" value="P:cell division"/>
    <property type="evidence" value="ECO:0007669"/>
    <property type="project" value="UniProtKB-KW"/>
</dbReference>
<comment type="function">
    <text evidence="7 8">Cell wall formation. Catalyzes the addition of glutamate to the nucleotide precursor UDP-N-acetylmuramoyl-L-alanine (UMA).</text>
</comment>
<dbReference type="Gene3D" id="3.40.50.720">
    <property type="entry name" value="NAD(P)-binding Rossmann-like Domain"/>
    <property type="match status" value="1"/>
</dbReference>
<evidence type="ECO:0000259" key="9">
    <source>
        <dbReference type="Pfam" id="PF02875"/>
    </source>
</evidence>
<dbReference type="InterPro" id="IPR036615">
    <property type="entry name" value="Mur_ligase_C_dom_sf"/>
</dbReference>
<evidence type="ECO:0000256" key="3">
    <source>
        <dbReference type="ARBA" id="ARBA00022490"/>
    </source>
</evidence>
<dbReference type="InterPro" id="IPR036565">
    <property type="entry name" value="Mur-like_cat_sf"/>
</dbReference>
<dbReference type="Pfam" id="PF02875">
    <property type="entry name" value="Mur_ligase_C"/>
    <property type="match status" value="1"/>
</dbReference>
<dbReference type="GO" id="GO:0071555">
    <property type="term" value="P:cell wall organization"/>
    <property type="evidence" value="ECO:0007669"/>
    <property type="project" value="UniProtKB-KW"/>
</dbReference>
<keyword evidence="7 8" id="KW-0133">Cell shape</keyword>
<comment type="subcellular location">
    <subcellularLocation>
        <location evidence="1 7 8">Cytoplasm</location>
    </subcellularLocation>
</comment>
<keyword evidence="7 8" id="KW-0131">Cell cycle</keyword>
<dbReference type="Gene3D" id="3.90.190.20">
    <property type="entry name" value="Mur ligase, C-terminal domain"/>
    <property type="match status" value="1"/>
</dbReference>
<dbReference type="InterPro" id="IPR004101">
    <property type="entry name" value="Mur_ligase_C"/>
</dbReference>
<keyword evidence="3 7" id="KW-0963">Cytoplasm</keyword>
<dbReference type="Gene3D" id="3.40.1190.10">
    <property type="entry name" value="Mur-like, catalytic domain"/>
    <property type="match status" value="1"/>
</dbReference>
<evidence type="ECO:0000256" key="6">
    <source>
        <dbReference type="ARBA" id="ARBA00022840"/>
    </source>
</evidence>
<keyword evidence="12" id="KW-1185">Reference proteome</keyword>
<dbReference type="NCBIfam" id="TIGR01087">
    <property type="entry name" value="murD"/>
    <property type="match status" value="1"/>
</dbReference>
<dbReference type="UniPathway" id="UPA00219"/>
<reference evidence="11 12" key="2">
    <citation type="journal article" date="2013" name="Stand. Genomic Sci.">
        <title>Complete genome sequence of Halorhodospira halophila SL1.</title>
        <authorList>
            <person name="Challacombe J.F."/>
            <person name="Majid S."/>
            <person name="Deole R."/>
            <person name="Brettin T.S."/>
            <person name="Bruce D."/>
            <person name="Delano S.F."/>
            <person name="Detter J.C."/>
            <person name="Gleasner C.D."/>
            <person name="Han C.S."/>
            <person name="Misra M."/>
            <person name="Reitenga K.G."/>
            <person name="Mikhailova N."/>
            <person name="Woyke T."/>
            <person name="Pitluck S."/>
            <person name="Nolan M."/>
            <person name="Land M.L."/>
            <person name="Saunders E."/>
            <person name="Tapia R."/>
            <person name="Lapidus A."/>
            <person name="Ivanova N."/>
            <person name="Hoff W.D."/>
        </authorList>
    </citation>
    <scope>NUCLEOTIDE SEQUENCE [LARGE SCALE GENOMIC DNA]</scope>
    <source>
        <strain evidence="12">DSM 244 / SL1</strain>
    </source>
</reference>
<reference evidence="12" key="1">
    <citation type="submission" date="2006-12" db="EMBL/GenBank/DDBJ databases">
        <title>Complete sequence of Halorhodospira halophila SL1.</title>
        <authorList>
            <consortium name="US DOE Joint Genome Institute"/>
            <person name="Copeland A."/>
            <person name="Lucas S."/>
            <person name="Lapidus A."/>
            <person name="Barry K."/>
            <person name="Detter J.C."/>
            <person name="Glavina del Rio T."/>
            <person name="Hammon N."/>
            <person name="Israni S."/>
            <person name="Dalin E."/>
            <person name="Tice H."/>
            <person name="Pitluck S."/>
            <person name="Saunders E."/>
            <person name="Brettin T."/>
            <person name="Bruce D."/>
            <person name="Han C."/>
            <person name="Tapia R."/>
            <person name="Schmutz J."/>
            <person name="Larimer F."/>
            <person name="Land M."/>
            <person name="Hauser L."/>
            <person name="Kyrpides N."/>
            <person name="Mikhailova N."/>
            <person name="Hoff W."/>
            <person name="Richardson P."/>
        </authorList>
    </citation>
    <scope>NUCLEOTIDE SEQUENCE [LARGE SCALE GENOMIC DNA]</scope>
    <source>
        <strain evidence="12">DSM 244 / SL1</strain>
    </source>
</reference>
<dbReference type="GO" id="GO:0005737">
    <property type="term" value="C:cytoplasm"/>
    <property type="evidence" value="ECO:0007669"/>
    <property type="project" value="UniProtKB-SubCell"/>
</dbReference>
<accession>A1WYU5</accession>
<name>A1WYU5_HALHL</name>
<feature type="binding site" evidence="7">
    <location>
        <begin position="117"/>
        <end position="123"/>
    </location>
    <ligand>
        <name>ATP</name>
        <dbReference type="ChEBI" id="CHEBI:30616"/>
    </ligand>
</feature>
<comment type="pathway">
    <text evidence="2 7 8">Cell wall biogenesis; peptidoglycan biosynthesis.</text>
</comment>
<dbReference type="AlphaFoldDB" id="A1WYU5"/>
<protein>
    <recommendedName>
        <fullName evidence="7 8">UDP-N-acetylmuramoylalanine--D-glutamate ligase</fullName>
        <ecNumber evidence="7 8">6.3.2.9</ecNumber>
    </recommendedName>
    <alternativeName>
        <fullName evidence="7">D-glutamic acid-adding enzyme</fullName>
    </alternativeName>
    <alternativeName>
        <fullName evidence="7">UDP-N-acetylmuramoyl-L-alanyl-D-glutamate synthetase</fullName>
    </alternativeName>
</protein>
<keyword evidence="7 8" id="KW-0573">Peptidoglycan synthesis</keyword>
<comment type="similarity">
    <text evidence="7">Belongs to the MurCDEF family.</text>
</comment>
<feature type="domain" description="Mur ligase C-terminal" evidence="9">
    <location>
        <begin position="308"/>
        <end position="420"/>
    </location>
</feature>
<dbReference type="HAMAP" id="MF_00639">
    <property type="entry name" value="MurD"/>
    <property type="match status" value="1"/>
</dbReference>
<dbReference type="PANTHER" id="PTHR43692:SF1">
    <property type="entry name" value="UDP-N-ACETYLMURAMOYLALANINE--D-GLUTAMATE LIGASE"/>
    <property type="match status" value="1"/>
</dbReference>
<sequence length="447" mass="46153">MTASDRQQGYTAVAGLGATGMACVRHLRARGVVVVVVDSRSEPPRLAQLQAEHPEVRVVLGGLDRDTLFGAERVVVSPGLDLRHGVWTELRAAGRSVVGELTLFAEAVAGPVCAVTGSNGKSTVVSLLGEMARAAGWDVAVGGNLGTPALELLEQAPADGYLIEVSSFQLEACPGFRADVAALLNVSADHMDRYDSLDDYAAAKARVLDGARVAVLNAEDPQIAGLGQRADAVRHFNLDGPADYHLLEQGGRAWLAAAGQPRQAIDELPVPGRAHCANALAAMALADALGIAEVAQCRALQAFSGLPHRMESVGEWRGVRWINDSKATNVGAAVAAIGGLHRPVVLIAGGQGKGADFRPLAQACAESARAVVLIGEDAAAIEAAIAGRVPTERADSMVGAVAAAARWAEPGDAVLLAPACASFDAFSSFEARGDAFRDAVRGEVAHG</sequence>
<dbReference type="OrthoDB" id="9809796at2"/>
<dbReference type="STRING" id="349124.Hhal_2093"/>
<dbReference type="InterPro" id="IPR013221">
    <property type="entry name" value="Mur_ligase_cen"/>
</dbReference>
<dbReference type="Proteomes" id="UP000000647">
    <property type="component" value="Chromosome"/>
</dbReference>
<evidence type="ECO:0000256" key="2">
    <source>
        <dbReference type="ARBA" id="ARBA00004752"/>
    </source>
</evidence>
<dbReference type="RefSeq" id="WP_011814879.1">
    <property type="nucleotide sequence ID" value="NC_008789.1"/>
</dbReference>
<keyword evidence="6 7" id="KW-0067">ATP-binding</keyword>
<dbReference type="EMBL" id="CP000544">
    <property type="protein sequence ID" value="ABM62857.1"/>
    <property type="molecule type" value="Genomic_DNA"/>
</dbReference>
<evidence type="ECO:0000256" key="1">
    <source>
        <dbReference type="ARBA" id="ARBA00004496"/>
    </source>
</evidence>
<dbReference type="GO" id="GO:0008360">
    <property type="term" value="P:regulation of cell shape"/>
    <property type="evidence" value="ECO:0007669"/>
    <property type="project" value="UniProtKB-KW"/>
</dbReference>
<evidence type="ECO:0000256" key="7">
    <source>
        <dbReference type="HAMAP-Rule" id="MF_00639"/>
    </source>
</evidence>
<dbReference type="EC" id="6.3.2.9" evidence="7 8"/>
<dbReference type="Pfam" id="PF21799">
    <property type="entry name" value="MurD-like_N"/>
    <property type="match status" value="1"/>
</dbReference>
<dbReference type="Pfam" id="PF08245">
    <property type="entry name" value="Mur_ligase_M"/>
    <property type="match status" value="1"/>
</dbReference>
<evidence type="ECO:0000259" key="10">
    <source>
        <dbReference type="Pfam" id="PF08245"/>
    </source>
</evidence>
<dbReference type="GO" id="GO:0008764">
    <property type="term" value="F:UDP-N-acetylmuramoylalanine-D-glutamate ligase activity"/>
    <property type="evidence" value="ECO:0007669"/>
    <property type="project" value="UniProtKB-UniRule"/>
</dbReference>
<gene>
    <name evidence="7" type="primary">murD</name>
    <name evidence="11" type="ordered locus">Hhal_2093</name>
</gene>
<evidence type="ECO:0000256" key="5">
    <source>
        <dbReference type="ARBA" id="ARBA00022741"/>
    </source>
</evidence>
<dbReference type="SUPFAM" id="SSF53244">
    <property type="entry name" value="MurD-like peptide ligases, peptide-binding domain"/>
    <property type="match status" value="1"/>
</dbReference>
<dbReference type="KEGG" id="hha:Hhal_2093"/>
<feature type="domain" description="Mur ligase central" evidence="10">
    <location>
        <begin position="115"/>
        <end position="286"/>
    </location>
</feature>